<accession>A0ABX3BVR9</accession>
<protein>
    <recommendedName>
        <fullName evidence="4">Beta-carotene 15,15'-monooxygenase</fullName>
    </recommendedName>
</protein>
<sequence>MLAYVIAKLAVPDGRWWASAPTLGIGFLFAVYIATVNDSALITQVNGALDGVDPSIHNGFSTVATRRRQLAPWVLATAIATYALNSIDGWVVGTLAGGLWLSVTLLVLPTITLENVGGIVGIANALDHFRRNWARCLLGSALLTVTSVALMSVGLGLLVLKPESTGLMLLLSILALMCLLPAVVYALALILVYQTVLYRELVATRPD</sequence>
<feature type="transmembrane region" description="Helical" evidence="1">
    <location>
        <begin position="16"/>
        <end position="34"/>
    </location>
</feature>
<evidence type="ECO:0008006" key="4">
    <source>
        <dbReference type="Google" id="ProtNLM"/>
    </source>
</evidence>
<gene>
    <name evidence="2" type="ORF">BKG73_23620</name>
</gene>
<feature type="transmembrane region" description="Helical" evidence="1">
    <location>
        <begin position="166"/>
        <end position="193"/>
    </location>
</feature>
<keyword evidence="1" id="KW-0812">Transmembrane</keyword>
<dbReference type="RefSeq" id="WP_070910661.1">
    <property type="nucleotide sequence ID" value="NZ_MLIH01000035.1"/>
</dbReference>
<evidence type="ECO:0000313" key="3">
    <source>
        <dbReference type="Proteomes" id="UP000179621"/>
    </source>
</evidence>
<comment type="caution">
    <text evidence="2">The sequence shown here is derived from an EMBL/GenBank/DDBJ whole genome shotgun (WGS) entry which is preliminary data.</text>
</comment>
<reference evidence="2 3" key="1">
    <citation type="submission" date="2016-10" db="EMBL/GenBank/DDBJ databases">
        <title>Evaluation of Human, Animal and Environmental Mycobacterium chelonae Isolates by Core Genome Phylogenomic Analysis, Targeted Gene Comparison, and Anti-microbial Susceptibility Patterns: A Tale of Mistaken Identities.</title>
        <authorList>
            <person name="Fogelson S.B."/>
            <person name="Camus A.C."/>
            <person name="Lorenz W."/>
            <person name="Vasireddy R."/>
            <person name="Vasireddy S."/>
            <person name="Smith T."/>
            <person name="Brown-Elliott B.A."/>
            <person name="Wallace R.J.Jr."/>
            <person name="Hasan N.A."/>
            <person name="Reischl U."/>
            <person name="Sanchez S."/>
        </authorList>
    </citation>
    <scope>NUCLEOTIDE SEQUENCE [LARGE SCALE GENOMIC DNA]</scope>
    <source>
        <strain evidence="2 3">8528</strain>
    </source>
</reference>
<feature type="transmembrane region" description="Helical" evidence="1">
    <location>
        <begin position="137"/>
        <end position="160"/>
    </location>
</feature>
<keyword evidence="1" id="KW-1133">Transmembrane helix</keyword>
<organism evidence="2 3">
    <name type="scientific">Mycobacteroides saopaulense</name>
    <dbReference type="NCBI Taxonomy" id="1578165"/>
    <lineage>
        <taxon>Bacteria</taxon>
        <taxon>Bacillati</taxon>
        <taxon>Actinomycetota</taxon>
        <taxon>Actinomycetes</taxon>
        <taxon>Mycobacteriales</taxon>
        <taxon>Mycobacteriaceae</taxon>
        <taxon>Mycobacteroides</taxon>
    </lineage>
</organism>
<keyword evidence="3" id="KW-1185">Reference proteome</keyword>
<dbReference type="Proteomes" id="UP000179621">
    <property type="component" value="Unassembled WGS sequence"/>
</dbReference>
<name>A0ABX3BVR9_9MYCO</name>
<keyword evidence="1" id="KW-0472">Membrane</keyword>
<proteinExistence type="predicted"/>
<evidence type="ECO:0000313" key="2">
    <source>
        <dbReference type="EMBL" id="OHU06498.1"/>
    </source>
</evidence>
<evidence type="ECO:0000256" key="1">
    <source>
        <dbReference type="SAM" id="Phobius"/>
    </source>
</evidence>
<dbReference type="EMBL" id="MLIH01000035">
    <property type="protein sequence ID" value="OHU06498.1"/>
    <property type="molecule type" value="Genomic_DNA"/>
</dbReference>
<feature type="transmembrane region" description="Helical" evidence="1">
    <location>
        <begin position="70"/>
        <end position="87"/>
    </location>
</feature>
<feature type="transmembrane region" description="Helical" evidence="1">
    <location>
        <begin position="99"/>
        <end position="125"/>
    </location>
</feature>